<dbReference type="AlphaFoldDB" id="A0A853ZWN0"/>
<dbReference type="RefSeq" id="WP_073510582.1">
    <property type="nucleotide sequence ID" value="NZ_MPJD01000040.1"/>
</dbReference>
<organism evidence="2 3">
    <name type="scientific">Pseudomonas versuta</name>
    <dbReference type="NCBI Taxonomy" id="1788301"/>
    <lineage>
        <taxon>Bacteria</taxon>
        <taxon>Pseudomonadati</taxon>
        <taxon>Pseudomonadota</taxon>
        <taxon>Gammaproteobacteria</taxon>
        <taxon>Pseudomonadales</taxon>
        <taxon>Pseudomonadaceae</taxon>
        <taxon>Pseudomonas</taxon>
    </lineage>
</organism>
<protein>
    <submittedName>
        <fullName evidence="2">Uncharacterized protein</fullName>
    </submittedName>
</protein>
<name>A0A853ZWN0_9PSED</name>
<dbReference type="Proteomes" id="UP000185990">
    <property type="component" value="Unassembled WGS sequence"/>
</dbReference>
<comment type="caution">
    <text evidence="2">The sequence shown here is derived from an EMBL/GenBank/DDBJ whole genome shotgun (WGS) entry which is preliminary data.</text>
</comment>
<proteinExistence type="predicted"/>
<feature type="region of interest" description="Disordered" evidence="1">
    <location>
        <begin position="1"/>
        <end position="20"/>
    </location>
</feature>
<dbReference type="CDD" id="cd19958">
    <property type="entry name" value="pyocin_knob"/>
    <property type="match status" value="1"/>
</dbReference>
<evidence type="ECO:0000313" key="2">
    <source>
        <dbReference type="EMBL" id="OKA18166.1"/>
    </source>
</evidence>
<gene>
    <name evidence="2" type="ORF">BOH74_20895</name>
</gene>
<dbReference type="EMBL" id="MPJD01000040">
    <property type="protein sequence ID" value="OKA18166.1"/>
    <property type="molecule type" value="Genomic_DNA"/>
</dbReference>
<reference evidence="2 3" key="1">
    <citation type="submission" date="2016-11" db="EMBL/GenBank/DDBJ databases">
        <title>Draft genome of Pseudomonas versuta A4R1.12.</title>
        <authorList>
            <person name="See-Too W.-S."/>
        </authorList>
    </citation>
    <scope>NUCLEOTIDE SEQUENCE [LARGE SCALE GENOMIC DNA]</scope>
    <source>
        <strain evidence="2 3">A4R1.12</strain>
    </source>
</reference>
<evidence type="ECO:0000313" key="3">
    <source>
        <dbReference type="Proteomes" id="UP000185990"/>
    </source>
</evidence>
<accession>A0A853ZWN0</accession>
<sequence>MARQEIILGTPPTGLGGDPPRVASQKINHMTQELYDNFSVMGTAASADLQTKNNDLAAGKVLVVGAAGWNGGAAIILEGKIDLNSLVTAGIYALNGTYSNGPPGTSATNCPPLYVRVTVHGQGVWTLQEVFGITGDTSAIRYQSSGEWAPWRVDYTSSNVVGSMSDGAIIERGDNASGSYVKFVDGTMMTWGLQTINATVLPGQAVSWDVGRQPMPFVGLPSHKVEMAHMSGANGTGDLIYTCIQTYATSGRPIFAGVNMGVLPRLSHPSFTYGTVVAESYFVYFQSVGRWK</sequence>
<evidence type="ECO:0000256" key="1">
    <source>
        <dbReference type="SAM" id="MobiDB-lite"/>
    </source>
</evidence>